<keyword evidence="6 7" id="KW-0378">Hydrolase</keyword>
<evidence type="ECO:0000256" key="5">
    <source>
        <dbReference type="ARBA" id="ARBA00022741"/>
    </source>
</evidence>
<keyword evidence="4 7" id="KW-0479">Metal-binding</keyword>
<comment type="subcellular location">
    <subcellularLocation>
        <location evidence="7">Cytoplasm</location>
    </subcellularLocation>
</comment>
<dbReference type="InterPro" id="IPR030048">
    <property type="entry name" value="SurE"/>
</dbReference>
<feature type="binding site" evidence="7">
    <location>
        <position position="9"/>
    </location>
    <ligand>
        <name>a divalent metal cation</name>
        <dbReference type="ChEBI" id="CHEBI:60240"/>
    </ligand>
</feature>
<reference evidence="9 10" key="1">
    <citation type="submission" date="2015-05" db="EMBL/GenBank/DDBJ databases">
        <title>Whole genome sequence and identification of bacterial endophytes from Costus igneus.</title>
        <authorList>
            <person name="Lee Y.P."/>
            <person name="Gan H.M."/>
            <person name="Eng W."/>
            <person name="Wheatley M.S."/>
            <person name="Caraballo A."/>
            <person name="Polter S."/>
            <person name="Savka M.A."/>
            <person name="Hudson A.O."/>
        </authorList>
    </citation>
    <scope>NUCLEOTIDE SEQUENCE [LARGE SCALE GENOMIC DNA]</scope>
    <source>
        <strain evidence="9 10">RIT379</strain>
    </source>
</reference>
<protein>
    <recommendedName>
        <fullName evidence="7">5'-nucleotidase SurE</fullName>
        <ecNumber evidence="7">3.1.3.5</ecNumber>
    </recommendedName>
    <alternativeName>
        <fullName evidence="7">Nucleoside 5'-monophosphate phosphohydrolase</fullName>
    </alternativeName>
</protein>
<accession>A0A0J1IGU1</accession>
<comment type="similarity">
    <text evidence="2 7">Belongs to the SurE nucleotidase family.</text>
</comment>
<dbReference type="PATRIC" id="fig|1397.4.peg.1474"/>
<feature type="binding site" evidence="7">
    <location>
        <position position="96"/>
    </location>
    <ligand>
        <name>a divalent metal cation</name>
        <dbReference type="ChEBI" id="CHEBI:60240"/>
    </ligand>
</feature>
<dbReference type="NCBIfam" id="NF001490">
    <property type="entry name" value="PRK00346.1-4"/>
    <property type="match status" value="1"/>
</dbReference>
<dbReference type="Proteomes" id="UP000036045">
    <property type="component" value="Unassembled WGS sequence"/>
</dbReference>
<feature type="binding site" evidence="7">
    <location>
        <position position="39"/>
    </location>
    <ligand>
        <name>a divalent metal cation</name>
        <dbReference type="ChEBI" id="CHEBI:60240"/>
    </ligand>
</feature>
<sequence>MKVLVTNDDGIFAPGLQALVEVLQHFADVYVSCPDQERSAVSHSITLRVPLKAKPLPLFPGVKGCWAVNGTPADCVKLGIEVLMKESPDFVVSGINLGPNLGRDLYYSGTMAGAVEGLLYGIPAVAVSLNAFSDMDINYEKVKKLLYPIVEVLLQNKIPKGVFLNVNLPYLSREVYKGVRIVPLDMDVARYSYVGLNDPHGQVYYWLKDQLHNMKDLNADSDYTSLRTGFVTISPIEFRTFHRRKKEQIERWFAHLNIAGTDEEEIDYA</sequence>
<comment type="caution">
    <text evidence="9">The sequence shown here is derived from an EMBL/GenBank/DDBJ whole genome shotgun (WGS) entry which is preliminary data.</text>
</comment>
<name>A0A0J1IGU1_NIACI</name>
<dbReference type="HAMAP" id="MF_00060">
    <property type="entry name" value="SurE"/>
    <property type="match status" value="1"/>
</dbReference>
<dbReference type="InterPro" id="IPR036523">
    <property type="entry name" value="SurE-like_sf"/>
</dbReference>
<evidence type="ECO:0000256" key="7">
    <source>
        <dbReference type="HAMAP-Rule" id="MF_00060"/>
    </source>
</evidence>
<dbReference type="OrthoDB" id="9780815at2"/>
<dbReference type="PANTHER" id="PTHR30457">
    <property type="entry name" value="5'-NUCLEOTIDASE SURE"/>
    <property type="match status" value="1"/>
</dbReference>
<evidence type="ECO:0000256" key="3">
    <source>
        <dbReference type="ARBA" id="ARBA00022490"/>
    </source>
</evidence>
<dbReference type="NCBIfam" id="TIGR00087">
    <property type="entry name" value="surE"/>
    <property type="match status" value="1"/>
</dbReference>
<comment type="cofactor">
    <cofactor evidence="7">
        <name>a divalent metal cation</name>
        <dbReference type="ChEBI" id="CHEBI:60240"/>
    </cofactor>
    <text evidence="7">Binds 1 divalent metal cation per subunit.</text>
</comment>
<evidence type="ECO:0000256" key="2">
    <source>
        <dbReference type="ARBA" id="ARBA00011062"/>
    </source>
</evidence>
<gene>
    <name evidence="7" type="primary">surE</name>
    <name evidence="9" type="ORF">ABW02_16410</name>
</gene>
<comment type="catalytic activity">
    <reaction evidence="1 7">
        <text>a ribonucleoside 5'-phosphate + H2O = a ribonucleoside + phosphate</text>
        <dbReference type="Rhea" id="RHEA:12484"/>
        <dbReference type="ChEBI" id="CHEBI:15377"/>
        <dbReference type="ChEBI" id="CHEBI:18254"/>
        <dbReference type="ChEBI" id="CHEBI:43474"/>
        <dbReference type="ChEBI" id="CHEBI:58043"/>
        <dbReference type="EC" id="3.1.3.5"/>
    </reaction>
</comment>
<keyword evidence="10" id="KW-1185">Reference proteome</keyword>
<dbReference type="Pfam" id="PF01975">
    <property type="entry name" value="SurE"/>
    <property type="match status" value="1"/>
</dbReference>
<evidence type="ECO:0000256" key="6">
    <source>
        <dbReference type="ARBA" id="ARBA00022801"/>
    </source>
</evidence>
<dbReference type="AlphaFoldDB" id="A0A0J1IGU1"/>
<evidence type="ECO:0000256" key="1">
    <source>
        <dbReference type="ARBA" id="ARBA00000815"/>
    </source>
</evidence>
<dbReference type="PANTHER" id="PTHR30457:SF12">
    <property type="entry name" value="5'_3'-NUCLEOTIDASE SURE"/>
    <property type="match status" value="1"/>
</dbReference>
<comment type="function">
    <text evidence="7">Nucleotidase that shows phosphatase activity on nucleoside 5'-monophosphates.</text>
</comment>
<dbReference type="GO" id="GO:0005737">
    <property type="term" value="C:cytoplasm"/>
    <property type="evidence" value="ECO:0007669"/>
    <property type="project" value="UniProtKB-SubCell"/>
</dbReference>
<dbReference type="RefSeq" id="WP_047943357.1">
    <property type="nucleotide sequence ID" value="NZ_JARTLH010000022.1"/>
</dbReference>
<feature type="binding site" evidence="7">
    <location>
        <position position="8"/>
    </location>
    <ligand>
        <name>a divalent metal cation</name>
        <dbReference type="ChEBI" id="CHEBI:60240"/>
    </ligand>
</feature>
<dbReference type="Gene3D" id="3.40.1210.10">
    <property type="entry name" value="Survival protein SurE-like phosphatase/nucleotidase"/>
    <property type="match status" value="1"/>
</dbReference>
<keyword evidence="3 7" id="KW-0963">Cytoplasm</keyword>
<dbReference type="GO" id="GO:0004309">
    <property type="term" value="F:exopolyphosphatase activity"/>
    <property type="evidence" value="ECO:0007669"/>
    <property type="project" value="TreeGrafter"/>
</dbReference>
<dbReference type="EC" id="3.1.3.5" evidence="7"/>
<evidence type="ECO:0000259" key="8">
    <source>
        <dbReference type="Pfam" id="PF01975"/>
    </source>
</evidence>
<dbReference type="GO" id="GO:0046872">
    <property type="term" value="F:metal ion binding"/>
    <property type="evidence" value="ECO:0007669"/>
    <property type="project" value="UniProtKB-UniRule"/>
</dbReference>
<dbReference type="InterPro" id="IPR002828">
    <property type="entry name" value="SurE-like_Pase/nucleotidase"/>
</dbReference>
<evidence type="ECO:0000313" key="9">
    <source>
        <dbReference type="EMBL" id="KLV25168.1"/>
    </source>
</evidence>
<evidence type="ECO:0000256" key="4">
    <source>
        <dbReference type="ARBA" id="ARBA00022723"/>
    </source>
</evidence>
<dbReference type="GO" id="GO:0008254">
    <property type="term" value="F:3'-nucleotidase activity"/>
    <property type="evidence" value="ECO:0007669"/>
    <property type="project" value="TreeGrafter"/>
</dbReference>
<feature type="domain" description="Survival protein SurE-like phosphatase/nucleotidase" evidence="8">
    <location>
        <begin position="3"/>
        <end position="184"/>
    </location>
</feature>
<keyword evidence="5 7" id="KW-0547">Nucleotide-binding</keyword>
<dbReference type="EMBL" id="LDPH01000017">
    <property type="protein sequence ID" value="KLV25168.1"/>
    <property type="molecule type" value="Genomic_DNA"/>
</dbReference>
<dbReference type="GO" id="GO:0008253">
    <property type="term" value="F:5'-nucleotidase activity"/>
    <property type="evidence" value="ECO:0007669"/>
    <property type="project" value="UniProtKB-UniRule"/>
</dbReference>
<proteinExistence type="inferred from homology"/>
<organism evidence="9 10">
    <name type="scientific">Niallia circulans</name>
    <name type="common">Bacillus circulans</name>
    <dbReference type="NCBI Taxonomy" id="1397"/>
    <lineage>
        <taxon>Bacteria</taxon>
        <taxon>Bacillati</taxon>
        <taxon>Bacillota</taxon>
        <taxon>Bacilli</taxon>
        <taxon>Bacillales</taxon>
        <taxon>Bacillaceae</taxon>
        <taxon>Niallia</taxon>
    </lineage>
</organism>
<evidence type="ECO:0000313" key="10">
    <source>
        <dbReference type="Proteomes" id="UP000036045"/>
    </source>
</evidence>
<dbReference type="SUPFAM" id="SSF64167">
    <property type="entry name" value="SurE-like"/>
    <property type="match status" value="1"/>
</dbReference>
<dbReference type="GO" id="GO:0000166">
    <property type="term" value="F:nucleotide binding"/>
    <property type="evidence" value="ECO:0007669"/>
    <property type="project" value="UniProtKB-KW"/>
</dbReference>